<reference evidence="2" key="1">
    <citation type="submission" date="2023-07" db="EMBL/GenBank/DDBJ databases">
        <title>Whole genome shotgun sequence of Streptomyces achromogenes subsp. rubradiris NBRC 14000.</title>
        <authorList>
            <person name="Komaki H."/>
            <person name="Tamura T."/>
        </authorList>
    </citation>
    <scope>NUCLEOTIDE SEQUENCE [LARGE SCALE GENOMIC DNA]</scope>
    <source>
        <strain evidence="2">NBRC 14000</strain>
    </source>
</reference>
<accession>A0ABQ3RDB2</accession>
<dbReference type="EMBL" id="BNEA01000015">
    <property type="protein sequence ID" value="GHI53829.1"/>
    <property type="molecule type" value="Genomic_DNA"/>
</dbReference>
<evidence type="ECO:0000313" key="1">
    <source>
        <dbReference type="EMBL" id="GHI53829.1"/>
    </source>
</evidence>
<protein>
    <submittedName>
        <fullName evidence="1">Uncharacterized protein</fullName>
    </submittedName>
</protein>
<dbReference type="Proteomes" id="UP000646738">
    <property type="component" value="Unassembled WGS sequence"/>
</dbReference>
<sequence>MGLRPALRLPSTPEEVKPGFDYLLELQQPAAPTEPGDRLNSIAKHLMTHQNERQMSVKVSPVTPIAHIMRTHRNRRSAALFDGIQNHHTLHMMRHRKDVGLRESGKVPSQSSLS</sequence>
<evidence type="ECO:0000313" key="2">
    <source>
        <dbReference type="Proteomes" id="UP000646738"/>
    </source>
</evidence>
<organism evidence="1 2">
    <name type="scientific">Streptomyces rubradiris</name>
    <name type="common">Streptomyces achromogenes subsp. rubradiris</name>
    <dbReference type="NCBI Taxonomy" id="285531"/>
    <lineage>
        <taxon>Bacteria</taxon>
        <taxon>Bacillati</taxon>
        <taxon>Actinomycetota</taxon>
        <taxon>Actinomycetes</taxon>
        <taxon>Kitasatosporales</taxon>
        <taxon>Streptomycetaceae</taxon>
        <taxon>Streptomyces</taxon>
    </lineage>
</organism>
<gene>
    <name evidence="1" type="ORF">Srubr_36750</name>
</gene>
<proteinExistence type="predicted"/>
<comment type="caution">
    <text evidence="1">The sequence shown here is derived from an EMBL/GenBank/DDBJ whole genome shotgun (WGS) entry which is preliminary data.</text>
</comment>
<keyword evidence="2" id="KW-1185">Reference proteome</keyword>
<name>A0ABQ3RDB2_STRRR</name>